<evidence type="ECO:0000313" key="3">
    <source>
        <dbReference type="Proteomes" id="UP000002748"/>
    </source>
</evidence>
<feature type="compositionally biased region" description="Basic and acidic residues" evidence="1">
    <location>
        <begin position="220"/>
        <end position="232"/>
    </location>
</feature>
<feature type="region of interest" description="Disordered" evidence="1">
    <location>
        <begin position="431"/>
        <end position="460"/>
    </location>
</feature>
<gene>
    <name evidence="2" type="ORF">A1Q1_06790</name>
</gene>
<reference evidence="2 3" key="1">
    <citation type="journal article" date="2012" name="Eukaryot. Cell">
        <title>Draft genome sequence of CBS 2479, the standard type strain of Trichosporon asahii.</title>
        <authorList>
            <person name="Yang R.Y."/>
            <person name="Li H.T."/>
            <person name="Zhu H."/>
            <person name="Zhou G.P."/>
            <person name="Wang M."/>
            <person name="Wang L."/>
        </authorList>
    </citation>
    <scope>NUCLEOTIDE SEQUENCE [LARGE SCALE GENOMIC DNA]</scope>
    <source>
        <strain evidence="3">ATCC 90039 / CBS 2479 / JCM 2466 / KCTC 7840 / NCYC 2677 / UAMH 7654</strain>
    </source>
</reference>
<feature type="region of interest" description="Disordered" evidence="1">
    <location>
        <begin position="492"/>
        <end position="571"/>
    </location>
</feature>
<feature type="region of interest" description="Disordered" evidence="1">
    <location>
        <begin position="140"/>
        <end position="241"/>
    </location>
</feature>
<name>J6F4R1_TRIAS</name>
<dbReference type="EMBL" id="ALBS01000038">
    <property type="protein sequence ID" value="EJT51984.1"/>
    <property type="molecule type" value="Genomic_DNA"/>
</dbReference>
<dbReference type="KEGG" id="tasa:A1Q1_06790"/>
<dbReference type="GeneID" id="25990302"/>
<feature type="compositionally biased region" description="Pro residues" evidence="1">
    <location>
        <begin position="538"/>
        <end position="550"/>
    </location>
</feature>
<feature type="compositionally biased region" description="Pro residues" evidence="1">
    <location>
        <begin position="151"/>
        <end position="161"/>
    </location>
</feature>
<feature type="compositionally biased region" description="Low complexity" evidence="1">
    <location>
        <begin position="203"/>
        <end position="219"/>
    </location>
</feature>
<dbReference type="RefSeq" id="XP_014183314.1">
    <property type="nucleotide sequence ID" value="XM_014327839.1"/>
</dbReference>
<evidence type="ECO:0000313" key="2">
    <source>
        <dbReference type="EMBL" id="EJT51984.1"/>
    </source>
</evidence>
<evidence type="ECO:0000256" key="1">
    <source>
        <dbReference type="SAM" id="MobiDB-lite"/>
    </source>
</evidence>
<dbReference type="VEuPathDB" id="FungiDB:A1Q1_06790"/>
<protein>
    <submittedName>
        <fullName evidence="2">Uncharacterized protein</fullName>
    </submittedName>
</protein>
<proteinExistence type="predicted"/>
<comment type="caution">
    <text evidence="2">The sequence shown here is derived from an EMBL/GenBank/DDBJ whole genome shotgun (WGS) entry which is preliminary data.</text>
</comment>
<accession>J6F4R1</accession>
<feature type="compositionally biased region" description="Low complexity" evidence="1">
    <location>
        <begin position="551"/>
        <end position="567"/>
    </location>
</feature>
<sequence>MSGPIDWHSNPRPSRPAWAVSLSARGDAHRAQAESRSRSLSKVVAWLATDPPLPGRYGAIAPPRPTSENPPVATQDLATREPNTRYIYRSSVITPYAPNPLYPDTPFAPGERDRVNGQHQRWVGADTKLNGKTVWPYNNLDLMPFGGGGGSPPPTPSPEPQTPNGSPNPRSAGPKTFSASSGSNNASFGPSDSSRPGSLSQRGPSDFSSGPSDSLSPRPDSGKGKGKAHDTACPKLPLNPTSKIMQLRPLHVHFTSPMRFQPIPTPHPDAYWVGTVASTGVMVCPNEHLTETAWRSLGRLESAHRMYYAVQNSFPAPGDSPCCFPGTQAYRARANSTTSSSSNGSGSALGTRAAITTHAREFNANTLFPATMQHRLLRDDYGLLYLLSHWDVAILEQWIVENARKCGLKRWAKRQNRRLRHGHWWHWNLRARSPSTGSESSTGSASSAPSVGSPFGAIGDRPAQSVGCPFGAIGERPPQTVVATATRTMTNTAGGDGVAGPSTATNAAGGNGVAGPSTQRLPPAPPLPRRRSPLSLPSAPPRASPPPPSVALPSAPSTAARAGAATTRRPKRLHIPRSTTTTLRHSHLAIESVAISTPYTSTRKHTKKKKKKNPRCARLAPPRLVSVCFLYIMTIRIVICRIDIY</sequence>
<feature type="compositionally biased region" description="Low complexity" evidence="1">
    <location>
        <begin position="177"/>
        <end position="189"/>
    </location>
</feature>
<dbReference type="AlphaFoldDB" id="J6F4R1"/>
<dbReference type="HOGENOM" id="CLU_424643_0_0_1"/>
<dbReference type="Proteomes" id="UP000002748">
    <property type="component" value="Unassembled WGS sequence"/>
</dbReference>
<feature type="compositionally biased region" description="Low complexity" evidence="1">
    <location>
        <begin position="499"/>
        <end position="521"/>
    </location>
</feature>
<feature type="compositionally biased region" description="Polar residues" evidence="1">
    <location>
        <begin position="190"/>
        <end position="202"/>
    </location>
</feature>
<feature type="compositionally biased region" description="Low complexity" evidence="1">
    <location>
        <begin position="433"/>
        <end position="454"/>
    </location>
</feature>
<organism evidence="2 3">
    <name type="scientific">Trichosporon asahii var. asahii (strain ATCC 90039 / CBS 2479 / JCM 2466 / KCTC 7840 / NBRC 103889/ NCYC 2677 / UAMH 7654)</name>
    <name type="common">Yeast</name>
    <dbReference type="NCBI Taxonomy" id="1186058"/>
    <lineage>
        <taxon>Eukaryota</taxon>
        <taxon>Fungi</taxon>
        <taxon>Dikarya</taxon>
        <taxon>Basidiomycota</taxon>
        <taxon>Agaricomycotina</taxon>
        <taxon>Tremellomycetes</taxon>
        <taxon>Trichosporonales</taxon>
        <taxon>Trichosporonaceae</taxon>
        <taxon>Trichosporon</taxon>
    </lineage>
</organism>